<organism evidence="1 2">
    <name type="scientific">Sediminicurvatus halobius</name>
    <dbReference type="NCBI Taxonomy" id="2182432"/>
    <lineage>
        <taxon>Bacteria</taxon>
        <taxon>Pseudomonadati</taxon>
        <taxon>Pseudomonadota</taxon>
        <taxon>Gammaproteobacteria</taxon>
        <taxon>Chromatiales</taxon>
        <taxon>Ectothiorhodospiraceae</taxon>
        <taxon>Sediminicurvatus</taxon>
    </lineage>
</organism>
<dbReference type="Proteomes" id="UP000245474">
    <property type="component" value="Unassembled WGS sequence"/>
</dbReference>
<evidence type="ECO:0008006" key="3">
    <source>
        <dbReference type="Google" id="ProtNLM"/>
    </source>
</evidence>
<evidence type="ECO:0000313" key="2">
    <source>
        <dbReference type="Proteomes" id="UP000245474"/>
    </source>
</evidence>
<proteinExistence type="predicted"/>
<dbReference type="RefSeq" id="WP_109680232.1">
    <property type="nucleotide sequence ID" value="NZ_CP086615.1"/>
</dbReference>
<dbReference type="AlphaFoldDB" id="A0A2U2MW74"/>
<evidence type="ECO:0000313" key="1">
    <source>
        <dbReference type="EMBL" id="PWG61109.1"/>
    </source>
</evidence>
<reference evidence="1 2" key="1">
    <citation type="submission" date="2018-05" db="EMBL/GenBank/DDBJ databases">
        <title>Spiribacter halobius sp. nov., a moderately halophilic bacterium isolated from marine solar saltern.</title>
        <authorList>
            <person name="Zheng W.-S."/>
            <person name="Lu D.-C."/>
            <person name="Du Z.-J."/>
        </authorList>
    </citation>
    <scope>NUCLEOTIDE SEQUENCE [LARGE SCALE GENOMIC DNA]</scope>
    <source>
        <strain evidence="1 2">E85</strain>
    </source>
</reference>
<name>A0A2U2MW74_9GAMM</name>
<gene>
    <name evidence="1" type="ORF">DEM34_18100</name>
</gene>
<keyword evidence="2" id="KW-1185">Reference proteome</keyword>
<dbReference type="EMBL" id="QFFI01000049">
    <property type="protein sequence ID" value="PWG61109.1"/>
    <property type="molecule type" value="Genomic_DNA"/>
</dbReference>
<accession>A0A2U2MW74</accession>
<comment type="caution">
    <text evidence="1">The sequence shown here is derived from an EMBL/GenBank/DDBJ whole genome shotgun (WGS) entry which is preliminary data.</text>
</comment>
<sequence length="170" mass="18109">MSSEAVQDTERAWLLPLRGGVRAAAAEYELLEVIPQPRLEGDLGDEATLAWRDRLLPVVDPAAPFHRETEAPWAAVARALDPEGTVVFAALPLAAPPQAVTVHDGLACEPPQGTLREHLVWSQFALGAFRDGATAVPILDLGRVFSAPGRARLARYAGAAIHRCPAEAPA</sequence>
<protein>
    <recommendedName>
        <fullName evidence="3">CheW-like domain-containing protein</fullName>
    </recommendedName>
</protein>
<dbReference type="OrthoDB" id="5770970at2"/>